<dbReference type="RefSeq" id="WP_115168918.1">
    <property type="nucleotide sequence ID" value="NZ_UGYW01000001.1"/>
</dbReference>
<proteinExistence type="predicted"/>
<dbReference type="Proteomes" id="UP000254893">
    <property type="component" value="Unassembled WGS sequence"/>
</dbReference>
<evidence type="ECO:0000313" key="2">
    <source>
        <dbReference type="Proteomes" id="UP000254893"/>
    </source>
</evidence>
<protein>
    <submittedName>
        <fullName evidence="1">Uncharacterized protein</fullName>
    </submittedName>
</protein>
<dbReference type="EMBL" id="UGYW01000001">
    <property type="protein sequence ID" value="SUI97851.1"/>
    <property type="molecule type" value="Genomic_DNA"/>
</dbReference>
<accession>A0A380B9S3</accession>
<sequence length="92" mass="10677">MKQKLMYFILITGLGFTACKKEDSSIKSKDYKINFEGKEYLEGEVRRKMALVLGFNKDSLVYIPDSVGYMHKAYCCSPYKLEVFMPTLNQIQ</sequence>
<evidence type="ECO:0000313" key="1">
    <source>
        <dbReference type="EMBL" id="SUI97851.1"/>
    </source>
</evidence>
<organism evidence="1 2">
    <name type="scientific">Sphingobacterium spiritivorum</name>
    <name type="common">Flavobacterium spiritivorum</name>
    <dbReference type="NCBI Taxonomy" id="258"/>
    <lineage>
        <taxon>Bacteria</taxon>
        <taxon>Pseudomonadati</taxon>
        <taxon>Bacteroidota</taxon>
        <taxon>Sphingobacteriia</taxon>
        <taxon>Sphingobacteriales</taxon>
        <taxon>Sphingobacteriaceae</taxon>
        <taxon>Sphingobacterium</taxon>
    </lineage>
</organism>
<reference evidence="1 2" key="1">
    <citation type="submission" date="2018-06" db="EMBL/GenBank/DDBJ databases">
        <authorList>
            <consortium name="Pathogen Informatics"/>
            <person name="Doyle S."/>
        </authorList>
    </citation>
    <scope>NUCLEOTIDE SEQUENCE [LARGE SCALE GENOMIC DNA]</scope>
    <source>
        <strain evidence="1 2">NCTC11388</strain>
    </source>
</reference>
<name>A0A380B9S3_SPHSI</name>
<dbReference type="AlphaFoldDB" id="A0A380B9S3"/>
<dbReference type="PROSITE" id="PS51257">
    <property type="entry name" value="PROKAR_LIPOPROTEIN"/>
    <property type="match status" value="1"/>
</dbReference>
<gene>
    <name evidence="1" type="ORF">NCTC11388_00464</name>
</gene>